<sequence>MAKKRTYRVVDGRMNFVCPECHTRRLVGVSPHLKNRSIKCHKCSTVVSCTLNRRETIREQQFGKVLLTRYDRSVVEVNLLDISTWGVGFELPFRELKKLSVGERIEFRCPWNPKLLGSSAYVIRAINGRRVGAERLRKS</sequence>
<organism evidence="1 2">
    <name type="scientific">Desulforhopalus singaporensis</name>
    <dbReference type="NCBI Taxonomy" id="91360"/>
    <lineage>
        <taxon>Bacteria</taxon>
        <taxon>Pseudomonadati</taxon>
        <taxon>Thermodesulfobacteriota</taxon>
        <taxon>Desulfobulbia</taxon>
        <taxon>Desulfobulbales</taxon>
        <taxon>Desulfocapsaceae</taxon>
        <taxon>Desulforhopalus</taxon>
    </lineage>
</organism>
<reference evidence="1 2" key="1">
    <citation type="submission" date="2016-10" db="EMBL/GenBank/DDBJ databases">
        <authorList>
            <person name="de Groot N.N."/>
        </authorList>
    </citation>
    <scope>NUCLEOTIDE SEQUENCE [LARGE SCALE GENOMIC DNA]</scope>
    <source>
        <strain evidence="1 2">DSM 12130</strain>
    </source>
</reference>
<evidence type="ECO:0000313" key="1">
    <source>
        <dbReference type="EMBL" id="SDO36161.1"/>
    </source>
</evidence>
<protein>
    <recommendedName>
        <fullName evidence="3">PilZ domain-containing protein</fullName>
    </recommendedName>
</protein>
<dbReference type="EMBL" id="FNJI01000001">
    <property type="protein sequence ID" value="SDO36161.1"/>
    <property type="molecule type" value="Genomic_DNA"/>
</dbReference>
<dbReference type="OrthoDB" id="5432069at2"/>
<keyword evidence="2" id="KW-1185">Reference proteome</keyword>
<gene>
    <name evidence="1" type="ORF">SAMN05660330_00065</name>
</gene>
<name>A0A1H0IYH6_9BACT</name>
<proteinExistence type="predicted"/>
<dbReference type="RefSeq" id="WP_092218626.1">
    <property type="nucleotide sequence ID" value="NZ_FNJI01000001.1"/>
</dbReference>
<dbReference type="AlphaFoldDB" id="A0A1H0IYH6"/>
<evidence type="ECO:0000313" key="2">
    <source>
        <dbReference type="Proteomes" id="UP000199073"/>
    </source>
</evidence>
<dbReference type="Proteomes" id="UP000199073">
    <property type="component" value="Unassembled WGS sequence"/>
</dbReference>
<accession>A0A1H0IYH6</accession>
<evidence type="ECO:0008006" key="3">
    <source>
        <dbReference type="Google" id="ProtNLM"/>
    </source>
</evidence>